<feature type="compositionally biased region" description="Low complexity" evidence="1">
    <location>
        <begin position="183"/>
        <end position="197"/>
    </location>
</feature>
<gene>
    <name evidence="2" type="ORF">E4L95_09830</name>
</gene>
<feature type="region of interest" description="Disordered" evidence="1">
    <location>
        <begin position="62"/>
        <end position="81"/>
    </location>
</feature>
<dbReference type="AlphaFoldDB" id="A0A4Z1CCF3"/>
<feature type="region of interest" description="Disordered" evidence="1">
    <location>
        <begin position="1"/>
        <end position="52"/>
    </location>
</feature>
<feature type="region of interest" description="Disordered" evidence="1">
    <location>
        <begin position="183"/>
        <end position="241"/>
    </location>
</feature>
<keyword evidence="3" id="KW-1185">Reference proteome</keyword>
<feature type="compositionally biased region" description="Basic and acidic residues" evidence="1">
    <location>
        <begin position="22"/>
        <end position="42"/>
    </location>
</feature>
<dbReference type="EMBL" id="SRPG01000078">
    <property type="protein sequence ID" value="TGN61589.1"/>
    <property type="molecule type" value="Genomic_DNA"/>
</dbReference>
<protein>
    <recommendedName>
        <fullName evidence="4">DUF3618 domain-containing protein</fullName>
    </recommendedName>
</protein>
<accession>A0A4Z1CCF3</accession>
<evidence type="ECO:0000313" key="3">
    <source>
        <dbReference type="Proteomes" id="UP000297972"/>
    </source>
</evidence>
<proteinExistence type="predicted"/>
<evidence type="ECO:0008006" key="4">
    <source>
        <dbReference type="Google" id="ProtNLM"/>
    </source>
</evidence>
<feature type="compositionally biased region" description="Basic and acidic residues" evidence="1">
    <location>
        <begin position="1"/>
        <end position="14"/>
    </location>
</feature>
<organism evidence="2 3">
    <name type="scientific">Paracoccus liaowanqingii</name>
    <dbReference type="NCBI Taxonomy" id="2560053"/>
    <lineage>
        <taxon>Bacteria</taxon>
        <taxon>Pseudomonadati</taxon>
        <taxon>Pseudomonadota</taxon>
        <taxon>Alphaproteobacteria</taxon>
        <taxon>Rhodobacterales</taxon>
        <taxon>Paracoccaceae</taxon>
        <taxon>Paracoccus</taxon>
    </lineage>
</organism>
<name>A0A4Z1CCF3_9RHOB</name>
<dbReference type="RefSeq" id="WP_135817471.1">
    <property type="nucleotide sequence ID" value="NZ_SRPG01000078.1"/>
</dbReference>
<reference evidence="2 3" key="1">
    <citation type="submission" date="2019-03" db="EMBL/GenBank/DDBJ databases">
        <authorList>
            <person name="Li J."/>
        </authorList>
    </citation>
    <scope>NUCLEOTIDE SEQUENCE [LARGE SCALE GENOMIC DNA]</scope>
    <source>
        <strain evidence="2 3">3058</strain>
    </source>
</reference>
<comment type="caution">
    <text evidence="2">The sequence shown here is derived from an EMBL/GenBank/DDBJ whole genome shotgun (WGS) entry which is preliminary data.</text>
</comment>
<sequence>MPDDMKKDDAKSRGSEGAGGTNKEDTKAKTDALEKSAEKAKSDAQSTGTKVKKEVGAVAEEARKAATQVKEQAGQAAGDVAGKARDEIHGAIDEQKNAGVERLQSIAGAIGRAGDELGKEVPFVGEALDRAARELDDLAEAVRDREPRELLDVAQDFARRQPALFAGALGLVGFAAVRFFRASPQSSGESYTSSSGSDRANTTFVPEGAPKPSGAASGDPGGVDPAAPGFGAVNKETKGAT</sequence>
<dbReference type="Proteomes" id="UP000297972">
    <property type="component" value="Unassembled WGS sequence"/>
</dbReference>
<evidence type="ECO:0000313" key="2">
    <source>
        <dbReference type="EMBL" id="TGN61589.1"/>
    </source>
</evidence>
<evidence type="ECO:0000256" key="1">
    <source>
        <dbReference type="SAM" id="MobiDB-lite"/>
    </source>
</evidence>
<feature type="compositionally biased region" description="Low complexity" evidence="1">
    <location>
        <begin position="206"/>
        <end position="233"/>
    </location>
</feature>